<proteinExistence type="predicted"/>
<dbReference type="AlphaFoldDB" id="A0A808FER7"/>
<reference evidence="2" key="1">
    <citation type="journal article" date="2017" name="BMC Genomics">
        <title>Xanthomonas adaptation to common bean is associated with horizontal transfers of genes encoding TAL effectors.</title>
        <authorList>
            <person name="Ruh M."/>
            <person name="Briand M."/>
            <person name="Bonneau S."/>
            <person name="Jacques M.A."/>
            <person name="Chen N.W.G."/>
        </authorList>
    </citation>
    <scope>NUCLEOTIDE SEQUENCE [LARGE SCALE GENOMIC DNA]</scope>
    <source>
        <strain evidence="2">CFBP6167</strain>
    </source>
</reference>
<name>A0A808FER7_XANCI</name>
<organism evidence="2">
    <name type="scientific">Xanthomonas citri pv. phaseoli var. fuscans</name>
    <dbReference type="NCBI Taxonomy" id="473423"/>
    <lineage>
        <taxon>Bacteria</taxon>
        <taxon>Pseudomonadati</taxon>
        <taxon>Pseudomonadota</taxon>
        <taxon>Gammaproteobacteria</taxon>
        <taxon>Lysobacterales</taxon>
        <taxon>Lysobacteraceae</taxon>
        <taxon>Xanthomonas</taxon>
    </lineage>
</organism>
<dbReference type="EMBL" id="CP021018">
    <property type="protein sequence ID" value="ATS88246.1"/>
    <property type="molecule type" value="Genomic_DNA"/>
</dbReference>
<gene>
    <name evidence="2" type="ORF">XcfCFBP6167P_07925</name>
</gene>
<feature type="region of interest" description="Disordered" evidence="1">
    <location>
        <begin position="101"/>
        <end position="122"/>
    </location>
</feature>
<evidence type="ECO:0000256" key="1">
    <source>
        <dbReference type="SAM" id="MobiDB-lite"/>
    </source>
</evidence>
<sequence>MVTLLNSNILRQTDSSFLIEALHTDQLDWSLPAHRRGTLGGMDAAKELTRTYLQRVLRGWAGKGPAANPQRRVRGARTRWTDRLVNACVLLDVCWEGNRSAHPTRGNSHRTPPAALATRQRKPAVPLAHTGQVCIPTPAESHLTQHSSPGKNRGYRAQSHVRVTTPPARRAGLLGSCPCSDVISWPSPG</sequence>
<protein>
    <submittedName>
        <fullName evidence="2">Uncharacterized protein</fullName>
    </submittedName>
</protein>
<evidence type="ECO:0000313" key="2">
    <source>
        <dbReference type="EMBL" id="ATS88246.1"/>
    </source>
</evidence>
<accession>A0A808FER7</accession>